<dbReference type="Pfam" id="PF14226">
    <property type="entry name" value="DIOX_N"/>
    <property type="match status" value="1"/>
</dbReference>
<evidence type="ECO:0000259" key="1">
    <source>
        <dbReference type="Pfam" id="PF03171"/>
    </source>
</evidence>
<name>A0A165LCD9_9APHY</name>
<dbReference type="InterPro" id="IPR027443">
    <property type="entry name" value="IPNS-like_sf"/>
</dbReference>
<protein>
    <submittedName>
        <fullName evidence="3">Clavaminate synthase-like protein</fullName>
    </submittedName>
</protein>
<proteinExistence type="predicted"/>
<dbReference type="Pfam" id="PF03171">
    <property type="entry name" value="2OG-FeII_Oxy"/>
    <property type="match status" value="1"/>
</dbReference>
<accession>A0A165LCD9</accession>
<evidence type="ECO:0000313" key="4">
    <source>
        <dbReference type="Proteomes" id="UP000076727"/>
    </source>
</evidence>
<dbReference type="Gene3D" id="2.60.120.330">
    <property type="entry name" value="B-lactam Antibiotic, Isopenicillin N Synthase, Chain"/>
    <property type="match status" value="1"/>
</dbReference>
<sequence>MPGTVLPPAPRWVPAPSTKANLEYADLPIIDFAKLASPGGSVLLAQEVHDAMTTAGFFYVINHGYTQAETERMFDIGDFAVSQVSDQEKKNYEAKIKETGSYQGYKPRQYWHIDAGVRDQIEQYNIHRDVTKKQHPEALRPFLPEISDFAKFCHFKILHPVLRLLATRLELPEDTFVNQFRFEAEGETWFRSMKYFPLSADEEEKTKNVWLKGHTDSVGITILWSQPVAALQIMSLDGKWRWVKHIDNAVVVNAGDAMEFLSGGYYKATIHRVVQPPEDQRGYPRLGLFYFALPDDDVLLVPRTDSPVLQRQGIKRRFEDADAPTMEEWRVGKSTRYGQVQNEKTADGHEQDVIHGIVVKLYN</sequence>
<dbReference type="InterPro" id="IPR026992">
    <property type="entry name" value="DIOX_N"/>
</dbReference>
<gene>
    <name evidence="3" type="ORF">DAEQUDRAFT_741432</name>
</gene>
<dbReference type="InterPro" id="IPR050231">
    <property type="entry name" value="Iron_ascorbate_oxido_reductase"/>
</dbReference>
<dbReference type="OrthoDB" id="406156at2759"/>
<dbReference type="PANTHER" id="PTHR47990">
    <property type="entry name" value="2-OXOGLUTARATE (2OG) AND FE(II)-DEPENDENT OXYGENASE SUPERFAMILY PROTEIN-RELATED"/>
    <property type="match status" value="1"/>
</dbReference>
<dbReference type="Proteomes" id="UP000076727">
    <property type="component" value="Unassembled WGS sequence"/>
</dbReference>
<organism evidence="3 4">
    <name type="scientific">Daedalea quercina L-15889</name>
    <dbReference type="NCBI Taxonomy" id="1314783"/>
    <lineage>
        <taxon>Eukaryota</taxon>
        <taxon>Fungi</taxon>
        <taxon>Dikarya</taxon>
        <taxon>Basidiomycota</taxon>
        <taxon>Agaricomycotina</taxon>
        <taxon>Agaricomycetes</taxon>
        <taxon>Polyporales</taxon>
        <taxon>Fomitopsis</taxon>
    </lineage>
</organism>
<dbReference type="SUPFAM" id="SSF51197">
    <property type="entry name" value="Clavaminate synthase-like"/>
    <property type="match status" value="1"/>
</dbReference>
<reference evidence="3 4" key="1">
    <citation type="journal article" date="2016" name="Mol. Biol. Evol.">
        <title>Comparative Genomics of Early-Diverging Mushroom-Forming Fungi Provides Insights into the Origins of Lignocellulose Decay Capabilities.</title>
        <authorList>
            <person name="Nagy L.G."/>
            <person name="Riley R."/>
            <person name="Tritt A."/>
            <person name="Adam C."/>
            <person name="Daum C."/>
            <person name="Floudas D."/>
            <person name="Sun H."/>
            <person name="Yadav J.S."/>
            <person name="Pangilinan J."/>
            <person name="Larsson K.H."/>
            <person name="Matsuura K."/>
            <person name="Barry K."/>
            <person name="Labutti K."/>
            <person name="Kuo R."/>
            <person name="Ohm R.A."/>
            <person name="Bhattacharya S.S."/>
            <person name="Shirouzu T."/>
            <person name="Yoshinaga Y."/>
            <person name="Martin F.M."/>
            <person name="Grigoriev I.V."/>
            <person name="Hibbett D.S."/>
        </authorList>
    </citation>
    <scope>NUCLEOTIDE SEQUENCE [LARGE SCALE GENOMIC DNA]</scope>
    <source>
        <strain evidence="3 4">L-15889</strain>
    </source>
</reference>
<dbReference type="EMBL" id="KV429136">
    <property type="protein sequence ID" value="KZT64233.1"/>
    <property type="molecule type" value="Genomic_DNA"/>
</dbReference>
<feature type="domain" description="Isopenicillin N synthase-like Fe(2+) 2OG dioxygenase" evidence="1">
    <location>
        <begin position="194"/>
        <end position="280"/>
    </location>
</feature>
<evidence type="ECO:0000313" key="3">
    <source>
        <dbReference type="EMBL" id="KZT64233.1"/>
    </source>
</evidence>
<dbReference type="AlphaFoldDB" id="A0A165LCD9"/>
<keyword evidence="4" id="KW-1185">Reference proteome</keyword>
<dbReference type="PRINTS" id="PR00682">
    <property type="entry name" value="IPNSYNTHASE"/>
</dbReference>
<dbReference type="InterPro" id="IPR044861">
    <property type="entry name" value="IPNS-like_FE2OG_OXY"/>
</dbReference>
<dbReference type="STRING" id="1314783.A0A165LCD9"/>
<feature type="domain" description="Non-haem dioxygenase N-terminal" evidence="2">
    <location>
        <begin position="27"/>
        <end position="135"/>
    </location>
</feature>
<evidence type="ECO:0000259" key="2">
    <source>
        <dbReference type="Pfam" id="PF14226"/>
    </source>
</evidence>